<proteinExistence type="predicted"/>
<dbReference type="EMBL" id="FMBG01000021">
    <property type="protein sequence ID" value="SCC56945.1"/>
    <property type="molecule type" value="Genomic_DNA"/>
</dbReference>
<evidence type="ECO:0000313" key="2">
    <source>
        <dbReference type="Proteomes" id="UP000195728"/>
    </source>
</evidence>
<gene>
    <name evidence="1" type="ORF">BC10311_04525</name>
</gene>
<dbReference type="AlphaFoldDB" id="A0AB37YWU7"/>
<dbReference type="Proteomes" id="UP000195728">
    <property type="component" value="Unassembled WGS sequence"/>
</dbReference>
<protein>
    <submittedName>
        <fullName evidence="1">Uncharacterized protein</fullName>
    </submittedName>
</protein>
<name>A0AB37YWU7_9BACI</name>
<organism evidence="1 2">
    <name type="scientific">Bacillus wiedmannii</name>
    <dbReference type="NCBI Taxonomy" id="1890302"/>
    <lineage>
        <taxon>Bacteria</taxon>
        <taxon>Bacillati</taxon>
        <taxon>Bacillota</taxon>
        <taxon>Bacilli</taxon>
        <taxon>Bacillales</taxon>
        <taxon>Bacillaceae</taxon>
        <taxon>Bacillus</taxon>
        <taxon>Bacillus cereus group</taxon>
    </lineage>
</organism>
<accession>A0AB37YWU7</accession>
<sequence>MHSTDCLEKLLYKSDDIRVVQIAKTDRYSELLKFIKSKRFIKSEL</sequence>
<evidence type="ECO:0000313" key="1">
    <source>
        <dbReference type="EMBL" id="SCC56945.1"/>
    </source>
</evidence>
<reference evidence="1 2" key="1">
    <citation type="submission" date="2016-08" db="EMBL/GenBank/DDBJ databases">
        <authorList>
            <person name="Loux V."/>
            <person name="Rue O."/>
        </authorList>
    </citation>
    <scope>NUCLEOTIDE SEQUENCE [LARGE SCALE GENOMIC DNA]</scope>
    <source>
        <strain evidence="1 2">WSBC_10311</strain>
    </source>
</reference>
<comment type="caution">
    <text evidence="1">The sequence shown here is derived from an EMBL/GenBank/DDBJ whole genome shotgun (WGS) entry which is preliminary data.</text>
</comment>